<comment type="caution">
    <text evidence="1">The sequence shown here is derived from an EMBL/GenBank/DDBJ whole genome shotgun (WGS) entry which is preliminary data.</text>
</comment>
<dbReference type="GeneID" id="68318971"/>
<evidence type="ECO:0000313" key="2">
    <source>
        <dbReference type="Proteomes" id="UP000827133"/>
    </source>
</evidence>
<dbReference type="KEGG" id="fmu:J7337_011115"/>
<protein>
    <submittedName>
        <fullName evidence="1">Uncharacterized protein</fullName>
    </submittedName>
</protein>
<evidence type="ECO:0000313" key="1">
    <source>
        <dbReference type="EMBL" id="KAG9498220.1"/>
    </source>
</evidence>
<keyword evidence="2" id="KW-1185">Reference proteome</keyword>
<dbReference type="AlphaFoldDB" id="A0A9P8DA90"/>
<dbReference type="Proteomes" id="UP000827133">
    <property type="component" value="Unassembled WGS sequence"/>
</dbReference>
<dbReference type="EMBL" id="JAHBCI010000008">
    <property type="protein sequence ID" value="KAG9498220.1"/>
    <property type="molecule type" value="Genomic_DNA"/>
</dbReference>
<accession>A0A9P8DA90</accession>
<name>A0A9P8DA90_9HYPO</name>
<reference evidence="1" key="1">
    <citation type="journal article" date="2021" name="Mol. Plant Microbe Interact.">
        <title>Telomere to telomere genome assembly of Fusarium musae F31, causal agent of crown rot disease of banana.</title>
        <authorList>
            <person name="Degradi L."/>
            <person name="Tava V."/>
            <person name="Kunova A."/>
            <person name="Cortesi P."/>
            <person name="Saracchi M."/>
            <person name="Pasquali M."/>
        </authorList>
    </citation>
    <scope>NUCLEOTIDE SEQUENCE</scope>
    <source>
        <strain evidence="1">F31</strain>
    </source>
</reference>
<proteinExistence type="predicted"/>
<dbReference type="RefSeq" id="XP_044677220.1">
    <property type="nucleotide sequence ID" value="XM_044828666.1"/>
</dbReference>
<gene>
    <name evidence="1" type="ORF">J7337_011115</name>
</gene>
<organism evidence="1 2">
    <name type="scientific">Fusarium musae</name>
    <dbReference type="NCBI Taxonomy" id="1042133"/>
    <lineage>
        <taxon>Eukaryota</taxon>
        <taxon>Fungi</taxon>
        <taxon>Dikarya</taxon>
        <taxon>Ascomycota</taxon>
        <taxon>Pezizomycotina</taxon>
        <taxon>Sordariomycetes</taxon>
        <taxon>Hypocreomycetidae</taxon>
        <taxon>Hypocreales</taxon>
        <taxon>Nectriaceae</taxon>
        <taxon>Fusarium</taxon>
    </lineage>
</organism>
<sequence length="164" mass="18483">MSTNQAPAFSQSADPDRQEWVAAMAKHAKYEAFRHRMHNFVTNMETMRESLQINSRIAGADTDAGRGMAALSQQMLEKTDRIKKGFTKLDGLYADIGRRKPLIEAHLEPGASFNDEPSAQIRVASDLLNGFARGIDVMDRMWDSLMACSRRAQMYLNMARNQGR</sequence>